<evidence type="ECO:0000313" key="1">
    <source>
        <dbReference type="EMBL" id="GAA3962932.1"/>
    </source>
</evidence>
<dbReference type="RefSeq" id="WP_344783998.1">
    <property type="nucleotide sequence ID" value="NZ_BAAAZW010000006.1"/>
</dbReference>
<dbReference type="Proteomes" id="UP001418444">
    <property type="component" value="Unassembled WGS sequence"/>
</dbReference>
<protein>
    <recommendedName>
        <fullName evidence="3">Helix-turn-helix domain-containing protein</fullName>
    </recommendedName>
</protein>
<dbReference type="EMBL" id="BAAAZW010000006">
    <property type="protein sequence ID" value="GAA3962932.1"/>
    <property type="molecule type" value="Genomic_DNA"/>
</dbReference>
<gene>
    <name evidence="1" type="ORF">GCM10022231_23950</name>
</gene>
<accession>A0ABP7PBG7</accession>
<comment type="caution">
    <text evidence="1">The sequence shown here is derived from an EMBL/GenBank/DDBJ whole genome shotgun (WGS) entry which is preliminary data.</text>
</comment>
<organism evidence="1 2">
    <name type="scientific">Gordonia caeni</name>
    <dbReference type="NCBI Taxonomy" id="1007097"/>
    <lineage>
        <taxon>Bacteria</taxon>
        <taxon>Bacillati</taxon>
        <taxon>Actinomycetota</taxon>
        <taxon>Actinomycetes</taxon>
        <taxon>Mycobacteriales</taxon>
        <taxon>Gordoniaceae</taxon>
        <taxon>Gordonia</taxon>
    </lineage>
</organism>
<keyword evidence="2" id="KW-1185">Reference proteome</keyword>
<dbReference type="Gene3D" id="1.10.10.60">
    <property type="entry name" value="Homeodomain-like"/>
    <property type="match status" value="1"/>
</dbReference>
<sequence>MTARITPEQLAAIDQLRAEGASYPQISEQVGVSVTTVRRRCGHRPDCAVEGCTRQAHSRGWCSTHWGRWSRHGTPVCKSCQADEMARSGLCKRCYALGADTERLIRRAKEREAYARKAAEKKAALAAKLKTPVELFESLDPDDGDPPACPRGCGRPRHYRPAIACPPIGLPACDGGQAQDEVA</sequence>
<evidence type="ECO:0000313" key="2">
    <source>
        <dbReference type="Proteomes" id="UP001418444"/>
    </source>
</evidence>
<name>A0ABP7PBG7_9ACTN</name>
<evidence type="ECO:0008006" key="3">
    <source>
        <dbReference type="Google" id="ProtNLM"/>
    </source>
</evidence>
<proteinExistence type="predicted"/>
<reference evidence="2" key="1">
    <citation type="journal article" date="2019" name="Int. J. Syst. Evol. Microbiol.">
        <title>The Global Catalogue of Microorganisms (GCM) 10K type strain sequencing project: providing services to taxonomists for standard genome sequencing and annotation.</title>
        <authorList>
            <consortium name="The Broad Institute Genomics Platform"/>
            <consortium name="The Broad Institute Genome Sequencing Center for Infectious Disease"/>
            <person name="Wu L."/>
            <person name="Ma J."/>
        </authorList>
    </citation>
    <scope>NUCLEOTIDE SEQUENCE [LARGE SCALE GENOMIC DNA]</scope>
    <source>
        <strain evidence="2">JCM 16923</strain>
    </source>
</reference>